<keyword evidence="4" id="KW-1185">Reference proteome</keyword>
<dbReference type="InterPro" id="IPR002656">
    <property type="entry name" value="Acyl_transf_3_dom"/>
</dbReference>
<evidence type="ECO:0000256" key="1">
    <source>
        <dbReference type="SAM" id="Phobius"/>
    </source>
</evidence>
<dbReference type="KEGG" id="jsv:CNX70_08595"/>
<dbReference type="PANTHER" id="PTHR23028:SF53">
    <property type="entry name" value="ACYL_TRANSF_3 DOMAIN-CONTAINING PROTEIN"/>
    <property type="match status" value="1"/>
</dbReference>
<keyword evidence="1" id="KW-0472">Membrane</keyword>
<dbReference type="PANTHER" id="PTHR23028">
    <property type="entry name" value="ACETYLTRANSFERASE"/>
    <property type="match status" value="1"/>
</dbReference>
<feature type="transmembrane region" description="Helical" evidence="1">
    <location>
        <begin position="269"/>
        <end position="288"/>
    </location>
</feature>
<keyword evidence="1" id="KW-0812">Transmembrane</keyword>
<feature type="transmembrane region" description="Helical" evidence="1">
    <location>
        <begin position="78"/>
        <end position="99"/>
    </location>
</feature>
<proteinExistence type="predicted"/>
<keyword evidence="3" id="KW-0012">Acyltransferase</keyword>
<dbReference type="GO" id="GO:0016747">
    <property type="term" value="F:acyltransferase activity, transferring groups other than amino-acyl groups"/>
    <property type="evidence" value="ECO:0007669"/>
    <property type="project" value="InterPro"/>
</dbReference>
<keyword evidence="1" id="KW-1133">Transmembrane helix</keyword>
<feature type="transmembrane region" description="Helical" evidence="1">
    <location>
        <begin position="119"/>
        <end position="138"/>
    </location>
</feature>
<feature type="transmembrane region" description="Helical" evidence="1">
    <location>
        <begin position="204"/>
        <end position="226"/>
    </location>
</feature>
<evidence type="ECO:0000313" key="3">
    <source>
        <dbReference type="EMBL" id="ATD60243.1"/>
    </source>
</evidence>
<dbReference type="GO" id="GO:0000271">
    <property type="term" value="P:polysaccharide biosynthetic process"/>
    <property type="evidence" value="ECO:0007669"/>
    <property type="project" value="TreeGrafter"/>
</dbReference>
<evidence type="ECO:0000259" key="2">
    <source>
        <dbReference type="Pfam" id="PF01757"/>
    </source>
</evidence>
<dbReference type="Pfam" id="PF01757">
    <property type="entry name" value="Acyl_transf_3"/>
    <property type="match status" value="1"/>
</dbReference>
<dbReference type="Proteomes" id="UP000218437">
    <property type="component" value="Chromosome"/>
</dbReference>
<feature type="transmembrane region" description="Helical" evidence="1">
    <location>
        <begin position="36"/>
        <end position="57"/>
    </location>
</feature>
<gene>
    <name evidence="3" type="ORF">CNX70_08595</name>
</gene>
<feature type="transmembrane region" description="Helical" evidence="1">
    <location>
        <begin position="172"/>
        <end position="192"/>
    </location>
</feature>
<keyword evidence="3" id="KW-0808">Transferase</keyword>
<accession>A0A290WTQ0</accession>
<reference evidence="3 4" key="1">
    <citation type="submission" date="2017-09" db="EMBL/GenBank/DDBJ databases">
        <title>Complete genome sequence of Janthinobacterium svalbardensis PAMC 27463.</title>
        <authorList>
            <person name="Cho Y.-J."/>
            <person name="Cho A."/>
            <person name="Kim O.-S."/>
            <person name="Lee J.-I."/>
        </authorList>
    </citation>
    <scope>NUCLEOTIDE SEQUENCE [LARGE SCALE GENOMIC DNA]</scope>
    <source>
        <strain evidence="3 4">PAMC 27463</strain>
    </source>
</reference>
<feature type="transmembrane region" description="Helical" evidence="1">
    <location>
        <begin position="7"/>
        <end position="24"/>
    </location>
</feature>
<sequence length="355" mass="40233">MNKKIDSISGLAGFAALMVIYAHMGSEGFLRLSHHFHNLGVMIFFSLSGFLLSYLYIDKKFCAEDVTAYSLARFTRIAPAYLFTILASFVIFTFFDPQFEYQIGAHNLLRHLLFIGNESVFWTIGPQVQFYILFLLLWSATAHYVSTKNAMPLIFIVFACVLLIMLRRSLPGTFVGANLHYFAFGVLAGVVRRKMHIEFHQPQLINIIHVSLLLIFLGVECGVIQLSERMTHENLSTLVMAVLVAFFIFVFSFDSLSARLLFGNPLLRLMGSLSFSLYLLHMPVLYWVKKLYPDEIAHPVVVALTFVLIIALATLYFYTVERYCALAVKNLGKRYAGRIEGMFTRLGVKNKAAIG</sequence>
<feature type="transmembrane region" description="Helical" evidence="1">
    <location>
        <begin position="150"/>
        <end position="166"/>
    </location>
</feature>
<name>A0A290WTQ0_9BURK</name>
<dbReference type="RefSeq" id="WP_096234365.1">
    <property type="nucleotide sequence ID" value="NZ_CP023422.1"/>
</dbReference>
<dbReference type="AlphaFoldDB" id="A0A290WTQ0"/>
<dbReference type="EMBL" id="CP023422">
    <property type="protein sequence ID" value="ATD60243.1"/>
    <property type="molecule type" value="Genomic_DNA"/>
</dbReference>
<dbReference type="GO" id="GO:0016020">
    <property type="term" value="C:membrane"/>
    <property type="evidence" value="ECO:0007669"/>
    <property type="project" value="TreeGrafter"/>
</dbReference>
<feature type="transmembrane region" description="Helical" evidence="1">
    <location>
        <begin position="300"/>
        <end position="319"/>
    </location>
</feature>
<organism evidence="3 4">
    <name type="scientific">Janthinobacterium svalbardensis</name>
    <dbReference type="NCBI Taxonomy" id="368607"/>
    <lineage>
        <taxon>Bacteria</taxon>
        <taxon>Pseudomonadati</taxon>
        <taxon>Pseudomonadota</taxon>
        <taxon>Betaproteobacteria</taxon>
        <taxon>Burkholderiales</taxon>
        <taxon>Oxalobacteraceae</taxon>
        <taxon>Janthinobacterium</taxon>
    </lineage>
</organism>
<feature type="transmembrane region" description="Helical" evidence="1">
    <location>
        <begin position="238"/>
        <end position="262"/>
    </location>
</feature>
<protein>
    <submittedName>
        <fullName evidence="3">Acyltransferase</fullName>
    </submittedName>
</protein>
<feature type="domain" description="Acyltransferase 3" evidence="2">
    <location>
        <begin position="7"/>
        <end position="315"/>
    </location>
</feature>
<evidence type="ECO:0000313" key="4">
    <source>
        <dbReference type="Proteomes" id="UP000218437"/>
    </source>
</evidence>
<dbReference type="InterPro" id="IPR050879">
    <property type="entry name" value="Acyltransferase_3"/>
</dbReference>